<dbReference type="EMBL" id="CP100355">
    <property type="protein sequence ID" value="UTF54045.1"/>
    <property type="molecule type" value="Genomic_DNA"/>
</dbReference>
<name>A0A9E7N9R2_9EURY</name>
<evidence type="ECO:0000313" key="3">
    <source>
        <dbReference type="EMBL" id="UTF54045.1"/>
    </source>
</evidence>
<dbReference type="RefSeq" id="WP_254158554.1">
    <property type="nucleotide sequence ID" value="NZ_CP100355.1"/>
</dbReference>
<feature type="domain" description="DUF8001" evidence="2">
    <location>
        <begin position="1"/>
        <end position="77"/>
    </location>
</feature>
<proteinExistence type="predicted"/>
<evidence type="ECO:0000259" key="2">
    <source>
        <dbReference type="Pfam" id="PF26008"/>
    </source>
</evidence>
<accession>A0A9E7N9R2</accession>
<protein>
    <recommendedName>
        <fullName evidence="2">DUF8001 domain-containing protein</fullName>
    </recommendedName>
</protein>
<dbReference type="GeneID" id="73288738"/>
<evidence type="ECO:0000313" key="4">
    <source>
        <dbReference type="Proteomes" id="UP001056855"/>
    </source>
</evidence>
<keyword evidence="4" id="KW-1185">Reference proteome</keyword>
<dbReference type="KEGG" id="sawl:NGM29_01790"/>
<dbReference type="AlphaFoldDB" id="A0A9E7N9R2"/>
<evidence type="ECO:0000256" key="1">
    <source>
        <dbReference type="SAM" id="MobiDB-lite"/>
    </source>
</evidence>
<feature type="compositionally biased region" description="Polar residues" evidence="1">
    <location>
        <begin position="78"/>
        <end position="90"/>
    </location>
</feature>
<dbReference type="Pfam" id="PF26008">
    <property type="entry name" value="DUF8001"/>
    <property type="match status" value="1"/>
</dbReference>
<feature type="region of interest" description="Disordered" evidence="1">
    <location>
        <begin position="77"/>
        <end position="101"/>
    </location>
</feature>
<sequence length="101" mass="11042">MTTPLRIAAGEHPSETILEALRDGRRVVITTRALGESHDVTLRVVDGTYYCDTPTRLHRHETLEEMRACIRKMGYAKSNATDSADSSGDTESADSDSSDGD</sequence>
<gene>
    <name evidence="3" type="ORF">NGM29_01790</name>
</gene>
<organism evidence="3 4">
    <name type="scientific">Natronosalvus rutilus</name>
    <dbReference type="NCBI Taxonomy" id="2953753"/>
    <lineage>
        <taxon>Archaea</taxon>
        <taxon>Methanobacteriati</taxon>
        <taxon>Methanobacteriota</taxon>
        <taxon>Stenosarchaea group</taxon>
        <taxon>Halobacteria</taxon>
        <taxon>Halobacteriales</taxon>
        <taxon>Natrialbaceae</taxon>
        <taxon>Natronosalvus</taxon>
    </lineage>
</organism>
<dbReference type="InterPro" id="IPR058314">
    <property type="entry name" value="DUF8001"/>
</dbReference>
<feature type="compositionally biased region" description="Acidic residues" evidence="1">
    <location>
        <begin position="91"/>
        <end position="101"/>
    </location>
</feature>
<dbReference type="Proteomes" id="UP001056855">
    <property type="component" value="Chromosome"/>
</dbReference>
<reference evidence="3" key="1">
    <citation type="submission" date="2022-06" db="EMBL/GenBank/DDBJ databases">
        <title>Diverse halophilic archaea isolated from saline environments.</title>
        <authorList>
            <person name="Cui H.-L."/>
        </authorList>
    </citation>
    <scope>NUCLEOTIDE SEQUENCE</scope>
    <source>
        <strain evidence="3">WLHS1</strain>
    </source>
</reference>